<accession>A0A1M2VTY4</accession>
<proteinExistence type="predicted"/>
<dbReference type="OrthoDB" id="3036049at2759"/>
<feature type="region of interest" description="Disordered" evidence="1">
    <location>
        <begin position="1"/>
        <end position="31"/>
    </location>
</feature>
<name>A0A1M2VTY4_TRAPU</name>
<evidence type="ECO:0000256" key="1">
    <source>
        <dbReference type="SAM" id="MobiDB-lite"/>
    </source>
</evidence>
<dbReference type="EMBL" id="MNAD01000689">
    <property type="protein sequence ID" value="OJT11071.1"/>
    <property type="molecule type" value="Genomic_DNA"/>
</dbReference>
<sequence length="361" mass="40714">MSGSKCQRKDSNTRQNANSSESTAEGSARMPKRDAEFWFEDGSVILIVRDAEFHIYKGILADYSPVFQDMFSLPQPSTHGTLTAPDTCPVMHLSDSPEDLRHVLRVCMPKSDSSFGPFTQQARPSYHMISAVIRLRHKYQMQNMVTQGVDYLKRWFTTDYPAWSAGALYEPDTPLECVHAMGVINLARLVDVPALLPTALLMCCGLDEEVVKGFVCEDGSLETLSLDDIGRCITAHSRLAEHMLVLTMRIFRPEVSDDCNFPTKCYRILQAMLEGVENELENFAFSDVFVSWLEPFERHGGILFECCTECQEMLKRRDREESFAVWKKLPDIMGVHVEGWAATYELFSDSSAGAVAVLRGH</sequence>
<dbReference type="SUPFAM" id="SSF54695">
    <property type="entry name" value="POZ domain"/>
    <property type="match status" value="1"/>
</dbReference>
<feature type="compositionally biased region" description="Polar residues" evidence="1">
    <location>
        <begin position="13"/>
        <end position="25"/>
    </location>
</feature>
<feature type="domain" description="BTB" evidence="2">
    <location>
        <begin position="42"/>
        <end position="105"/>
    </location>
</feature>
<dbReference type="PROSITE" id="PS50097">
    <property type="entry name" value="BTB"/>
    <property type="match status" value="1"/>
</dbReference>
<evidence type="ECO:0000313" key="4">
    <source>
        <dbReference type="Proteomes" id="UP000184267"/>
    </source>
</evidence>
<dbReference type="CDD" id="cd18186">
    <property type="entry name" value="BTB_POZ_ZBTB_KLHL-like"/>
    <property type="match status" value="1"/>
</dbReference>
<reference evidence="3 4" key="1">
    <citation type="submission" date="2016-10" db="EMBL/GenBank/DDBJ databases">
        <title>Genome sequence of the basidiomycete white-rot fungus Trametes pubescens.</title>
        <authorList>
            <person name="Makela M.R."/>
            <person name="Granchi Z."/>
            <person name="Peng M."/>
            <person name="De Vries R.P."/>
            <person name="Grigoriev I."/>
            <person name="Riley R."/>
            <person name="Hilden K."/>
        </authorList>
    </citation>
    <scope>NUCLEOTIDE SEQUENCE [LARGE SCALE GENOMIC DNA]</scope>
    <source>
        <strain evidence="3 4">FBCC735</strain>
    </source>
</reference>
<evidence type="ECO:0000259" key="2">
    <source>
        <dbReference type="PROSITE" id="PS50097"/>
    </source>
</evidence>
<keyword evidence="4" id="KW-1185">Reference proteome</keyword>
<comment type="caution">
    <text evidence="3">The sequence shown here is derived from an EMBL/GenBank/DDBJ whole genome shotgun (WGS) entry which is preliminary data.</text>
</comment>
<dbReference type="AlphaFoldDB" id="A0A1M2VTY4"/>
<dbReference type="InterPro" id="IPR000210">
    <property type="entry name" value="BTB/POZ_dom"/>
</dbReference>
<dbReference type="Pfam" id="PF00651">
    <property type="entry name" value="BTB"/>
    <property type="match status" value="1"/>
</dbReference>
<evidence type="ECO:0000313" key="3">
    <source>
        <dbReference type="EMBL" id="OJT11071.1"/>
    </source>
</evidence>
<dbReference type="InterPro" id="IPR011333">
    <property type="entry name" value="SKP1/BTB/POZ_sf"/>
</dbReference>
<gene>
    <name evidence="3" type="ORF">TRAPUB_12412</name>
</gene>
<dbReference type="Gene3D" id="3.30.710.10">
    <property type="entry name" value="Potassium Channel Kv1.1, Chain A"/>
    <property type="match status" value="1"/>
</dbReference>
<organism evidence="3 4">
    <name type="scientific">Trametes pubescens</name>
    <name type="common">White-rot fungus</name>
    <dbReference type="NCBI Taxonomy" id="154538"/>
    <lineage>
        <taxon>Eukaryota</taxon>
        <taxon>Fungi</taxon>
        <taxon>Dikarya</taxon>
        <taxon>Basidiomycota</taxon>
        <taxon>Agaricomycotina</taxon>
        <taxon>Agaricomycetes</taxon>
        <taxon>Polyporales</taxon>
        <taxon>Polyporaceae</taxon>
        <taxon>Trametes</taxon>
    </lineage>
</organism>
<protein>
    <recommendedName>
        <fullName evidence="2">BTB domain-containing protein</fullName>
    </recommendedName>
</protein>
<dbReference type="OMA" id="LECEHAI"/>
<dbReference type="Proteomes" id="UP000184267">
    <property type="component" value="Unassembled WGS sequence"/>
</dbReference>
<dbReference type="STRING" id="154538.A0A1M2VTY4"/>